<organism evidence="2">
    <name type="scientific">Zea mays</name>
    <name type="common">Maize</name>
    <dbReference type="NCBI Taxonomy" id="4577"/>
    <lineage>
        <taxon>Eukaryota</taxon>
        <taxon>Viridiplantae</taxon>
        <taxon>Streptophyta</taxon>
        <taxon>Embryophyta</taxon>
        <taxon>Tracheophyta</taxon>
        <taxon>Spermatophyta</taxon>
        <taxon>Magnoliopsida</taxon>
        <taxon>Liliopsida</taxon>
        <taxon>Poales</taxon>
        <taxon>Poaceae</taxon>
        <taxon>PACMAD clade</taxon>
        <taxon>Panicoideae</taxon>
        <taxon>Andropogonodae</taxon>
        <taxon>Andropogoneae</taxon>
        <taxon>Tripsacinae</taxon>
        <taxon>Zea</taxon>
    </lineage>
</organism>
<reference evidence="2" key="1">
    <citation type="submission" date="2015-12" db="EMBL/GenBank/DDBJ databases">
        <title>Update maize B73 reference genome by single molecule sequencing technologies.</title>
        <authorList>
            <consortium name="Maize Genome Sequencing Project"/>
            <person name="Ware D."/>
        </authorList>
    </citation>
    <scope>NUCLEOTIDE SEQUENCE [LARGE SCALE GENOMIC DNA]</scope>
    <source>
        <tissue evidence="2">Seedling</tissue>
    </source>
</reference>
<accession>A0A1D6NGR4</accession>
<feature type="compositionally biased region" description="Polar residues" evidence="1">
    <location>
        <begin position="94"/>
        <end position="103"/>
    </location>
</feature>
<gene>
    <name evidence="2" type="ORF">ZEAMMB73_Zm00001d043982</name>
</gene>
<evidence type="ECO:0000313" key="2">
    <source>
        <dbReference type="EMBL" id="ONM39603.1"/>
    </source>
</evidence>
<evidence type="ECO:0000256" key="1">
    <source>
        <dbReference type="SAM" id="MobiDB-lite"/>
    </source>
</evidence>
<dbReference type="AlphaFoldDB" id="A0A1D6NGR4"/>
<proteinExistence type="predicted"/>
<name>A0A1D6NGR4_MAIZE</name>
<feature type="region of interest" description="Disordered" evidence="1">
    <location>
        <begin position="1"/>
        <end position="124"/>
    </location>
</feature>
<protein>
    <submittedName>
        <fullName evidence="2">Uncharacterized protein</fullName>
    </submittedName>
</protein>
<dbReference type="EMBL" id="CM007649">
    <property type="protein sequence ID" value="ONM39603.1"/>
    <property type="molecule type" value="Genomic_DNA"/>
</dbReference>
<feature type="compositionally biased region" description="Polar residues" evidence="1">
    <location>
        <begin position="111"/>
        <end position="120"/>
    </location>
</feature>
<feature type="compositionally biased region" description="Polar residues" evidence="1">
    <location>
        <begin position="49"/>
        <end position="60"/>
    </location>
</feature>
<sequence>MRGSRVDSASSPRGPRPPPRDTRSQCSGVRARRREVRLAPLDPPRQPLAMSSLSRQSPGRTPSRLLHRPPTASRLSSSSRLPTHPRCALGPGSGPTNNESLSRAQRHSRRSQWQPPSQTIEPHRCCRPWNGADCRRVEPLVEWNWQPPPPPPPPAVATSKCTTPMTLREVVSDEQGASVPGALLRDVVRDGQRVGVRRPAGVVPACAEAVRALRQPAGLEHRRLLAHVPECCICLA</sequence>